<dbReference type="InterPro" id="IPR036286">
    <property type="entry name" value="LexA/Signal_pep-like_sf"/>
</dbReference>
<dbReference type="AlphaFoldDB" id="A0A7T0BVD4"/>
<reference evidence="8 9" key="1">
    <citation type="submission" date="2020-02" db="EMBL/GenBank/DDBJ databases">
        <title>Genomic and physiological characterization of two novel Nitrospinaceae genera.</title>
        <authorList>
            <person name="Mueller A.J."/>
            <person name="Jung M.-Y."/>
            <person name="Strachan C.R."/>
            <person name="Herbold C.W."/>
            <person name="Kirkegaard R.H."/>
            <person name="Daims H."/>
        </authorList>
    </citation>
    <scope>NUCLEOTIDE SEQUENCE [LARGE SCALE GENOMIC DNA]</scope>
    <source>
        <strain evidence="8">EB</strain>
    </source>
</reference>
<dbReference type="GO" id="GO:0003677">
    <property type="term" value="F:DNA binding"/>
    <property type="evidence" value="ECO:0007669"/>
    <property type="project" value="UniProtKB-KW"/>
</dbReference>
<evidence type="ECO:0000259" key="7">
    <source>
        <dbReference type="Pfam" id="PF07022"/>
    </source>
</evidence>
<keyword evidence="2" id="KW-0378">Hydrolase</keyword>
<dbReference type="InterPro" id="IPR010982">
    <property type="entry name" value="Lambda_DNA-bd_dom_sf"/>
</dbReference>
<feature type="domain" description="Peptidase S24/S26A/S26B/S26C" evidence="6">
    <location>
        <begin position="95"/>
        <end position="215"/>
    </location>
</feature>
<evidence type="ECO:0000259" key="6">
    <source>
        <dbReference type="Pfam" id="PF00717"/>
    </source>
</evidence>
<dbReference type="Pfam" id="PF07022">
    <property type="entry name" value="Phage_CI_repr"/>
    <property type="match status" value="1"/>
</dbReference>
<dbReference type="GO" id="GO:0006508">
    <property type="term" value="P:proteolysis"/>
    <property type="evidence" value="ECO:0007669"/>
    <property type="project" value="UniProtKB-KW"/>
</dbReference>
<dbReference type="GO" id="GO:0016020">
    <property type="term" value="C:membrane"/>
    <property type="evidence" value="ECO:0007669"/>
    <property type="project" value="InterPro"/>
</dbReference>
<feature type="domain" description="Bacteriophage CI repressor N-terminal" evidence="7">
    <location>
        <begin position="9"/>
        <end position="67"/>
    </location>
</feature>
<evidence type="ECO:0000313" key="8">
    <source>
        <dbReference type="EMBL" id="QPJ61660.1"/>
    </source>
</evidence>
<protein>
    <submittedName>
        <fullName evidence="8">Helix-turn-helix transcriptional regulator</fullName>
    </submittedName>
</protein>
<dbReference type="PROSITE" id="PS00501">
    <property type="entry name" value="SPASE_I_1"/>
    <property type="match status" value="1"/>
</dbReference>
<dbReference type="Pfam" id="PF00717">
    <property type="entry name" value="Peptidase_S24"/>
    <property type="match status" value="1"/>
</dbReference>
<dbReference type="PANTHER" id="PTHR40661:SF3">
    <property type="entry name" value="FELS-1 PROPHAGE TRANSCRIPTIONAL REGULATOR"/>
    <property type="match status" value="1"/>
</dbReference>
<keyword evidence="1" id="KW-0645">Protease</keyword>
<dbReference type="EMBL" id="CP048685">
    <property type="protein sequence ID" value="QPJ61660.1"/>
    <property type="molecule type" value="Genomic_DNA"/>
</dbReference>
<dbReference type="CDD" id="cd06529">
    <property type="entry name" value="S24_LexA-like"/>
    <property type="match status" value="1"/>
</dbReference>
<dbReference type="InterPro" id="IPR039418">
    <property type="entry name" value="LexA-like"/>
</dbReference>
<evidence type="ECO:0000313" key="9">
    <source>
        <dbReference type="Proteomes" id="UP000594688"/>
    </source>
</evidence>
<keyword evidence="4" id="KW-0238">DNA-binding</keyword>
<dbReference type="Gene3D" id="2.10.109.10">
    <property type="entry name" value="Umud Fragment, subunit A"/>
    <property type="match status" value="1"/>
</dbReference>
<dbReference type="Proteomes" id="UP000594688">
    <property type="component" value="Chromosome"/>
</dbReference>
<sequence length="221" mass="24715">MTFKECWLRVTSATPIAKYNQLAEALGIHPSSVHGAKKRDMFPAKWAFVIGEKYGISPEWIITGKDPQNAIEEGVENYKLGESSEFIRVPRYDVSVSAGHGSVIHSEQIVDYLSFKRDWVASRELNPKSLVLVKVDGDSMTPTLLDGDLILVNRGVQEYRSDGLYVLNFDGNLQVKRIQKMPTGDLIIQGDNPAYKAFTAVGDQVELLTIIGRVVWFARDI</sequence>
<name>A0A7T0BVD4_9BACT</name>
<evidence type="ECO:0000256" key="4">
    <source>
        <dbReference type="ARBA" id="ARBA00023125"/>
    </source>
</evidence>
<keyword evidence="3" id="KW-0805">Transcription regulation</keyword>
<accession>A0A7T0BVD4</accession>
<dbReference type="InterPro" id="IPR010744">
    <property type="entry name" value="Phage_CI_N"/>
</dbReference>
<organism evidence="8 9">
    <name type="scientific">Candidatus Nitronauta litoralis</name>
    <dbReference type="NCBI Taxonomy" id="2705533"/>
    <lineage>
        <taxon>Bacteria</taxon>
        <taxon>Pseudomonadati</taxon>
        <taxon>Nitrospinota/Tectimicrobiota group</taxon>
        <taxon>Nitrospinota</taxon>
        <taxon>Nitrospinia</taxon>
        <taxon>Nitrospinales</taxon>
        <taxon>Nitrospinaceae</taxon>
        <taxon>Candidatus Nitronauta</taxon>
    </lineage>
</organism>
<keyword evidence="5" id="KW-0804">Transcription</keyword>
<proteinExistence type="predicted"/>
<evidence type="ECO:0000256" key="3">
    <source>
        <dbReference type="ARBA" id="ARBA00023015"/>
    </source>
</evidence>
<evidence type="ECO:0000256" key="1">
    <source>
        <dbReference type="ARBA" id="ARBA00022670"/>
    </source>
</evidence>
<dbReference type="GO" id="GO:0004252">
    <property type="term" value="F:serine-type endopeptidase activity"/>
    <property type="evidence" value="ECO:0007669"/>
    <property type="project" value="InterPro"/>
</dbReference>
<dbReference type="InterPro" id="IPR019756">
    <property type="entry name" value="Pept_S26A_signal_pept_1_Ser-AS"/>
</dbReference>
<dbReference type="KEGG" id="nli:G3M70_07085"/>
<gene>
    <name evidence="8" type="ORF">G3M70_07085</name>
</gene>
<dbReference type="GO" id="GO:0045892">
    <property type="term" value="P:negative regulation of DNA-templated transcription"/>
    <property type="evidence" value="ECO:0007669"/>
    <property type="project" value="InterPro"/>
</dbReference>
<dbReference type="PANTHER" id="PTHR40661">
    <property type="match status" value="1"/>
</dbReference>
<dbReference type="Gene3D" id="1.10.260.40">
    <property type="entry name" value="lambda repressor-like DNA-binding domains"/>
    <property type="match status" value="1"/>
</dbReference>
<evidence type="ECO:0000256" key="2">
    <source>
        <dbReference type="ARBA" id="ARBA00022801"/>
    </source>
</evidence>
<dbReference type="InterPro" id="IPR015927">
    <property type="entry name" value="Peptidase_S24_S26A/B/C"/>
</dbReference>
<dbReference type="SUPFAM" id="SSF51306">
    <property type="entry name" value="LexA/Signal peptidase"/>
    <property type="match status" value="1"/>
</dbReference>
<evidence type="ECO:0000256" key="5">
    <source>
        <dbReference type="ARBA" id="ARBA00023163"/>
    </source>
</evidence>